<dbReference type="EC" id="5.2.1.8" evidence="10"/>
<organism evidence="12 13">
    <name type="scientific">Pseudomarimonas salicorniae</name>
    <dbReference type="NCBI Taxonomy" id="2933270"/>
    <lineage>
        <taxon>Bacteria</taxon>
        <taxon>Pseudomonadati</taxon>
        <taxon>Pseudomonadota</taxon>
        <taxon>Gammaproteobacteria</taxon>
        <taxon>Lysobacterales</taxon>
        <taxon>Lysobacteraceae</taxon>
        <taxon>Pseudomarimonas</taxon>
    </lineage>
</organism>
<dbReference type="PROSITE" id="PS50059">
    <property type="entry name" value="FKBP_PPIASE"/>
    <property type="match status" value="1"/>
</dbReference>
<comment type="caution">
    <text evidence="12">The sequence shown here is derived from an EMBL/GenBank/DDBJ whole genome shotgun (WGS) entry which is preliminary data.</text>
</comment>
<evidence type="ECO:0000256" key="2">
    <source>
        <dbReference type="ARBA" id="ARBA00004496"/>
    </source>
</evidence>
<dbReference type="InterPro" id="IPR001179">
    <property type="entry name" value="PPIase_FKBP_dom"/>
</dbReference>
<evidence type="ECO:0000256" key="8">
    <source>
        <dbReference type="ARBA" id="ARBA00037071"/>
    </source>
</evidence>
<dbReference type="GO" id="GO:0016853">
    <property type="term" value="F:isomerase activity"/>
    <property type="evidence" value="ECO:0007669"/>
    <property type="project" value="UniProtKB-KW"/>
</dbReference>
<reference evidence="12" key="1">
    <citation type="submission" date="2022-04" db="EMBL/GenBank/DDBJ databases">
        <title>Lysobacter sp. CAU 1642 isolated from sea sand.</title>
        <authorList>
            <person name="Kim W."/>
        </authorList>
    </citation>
    <scope>NUCLEOTIDE SEQUENCE</scope>
    <source>
        <strain evidence="12">CAU 1642</strain>
    </source>
</reference>
<evidence type="ECO:0000256" key="4">
    <source>
        <dbReference type="ARBA" id="ARBA00022490"/>
    </source>
</evidence>
<dbReference type="Pfam" id="PF00254">
    <property type="entry name" value="FKBP_C"/>
    <property type="match status" value="1"/>
</dbReference>
<dbReference type="RefSeq" id="WP_248208945.1">
    <property type="nucleotide sequence ID" value="NZ_JALNMH010000008.1"/>
</dbReference>
<keyword evidence="13" id="KW-1185">Reference proteome</keyword>
<dbReference type="Proteomes" id="UP001431449">
    <property type="component" value="Unassembled WGS sequence"/>
</dbReference>
<dbReference type="SUPFAM" id="SSF54534">
    <property type="entry name" value="FKBP-like"/>
    <property type="match status" value="1"/>
</dbReference>
<keyword evidence="4" id="KW-0963">Cytoplasm</keyword>
<comment type="function">
    <text evidence="8">Also involved in hydrogenase metallocenter assembly, probably by participating in the nickel insertion step. This function in hydrogenase biosynthesis requires chaperone activity and the presence of the metal-binding domain, but not PPIase activity.</text>
</comment>
<dbReference type="EMBL" id="JALNMH010000008">
    <property type="protein sequence ID" value="MCK7594039.1"/>
    <property type="molecule type" value="Genomic_DNA"/>
</dbReference>
<feature type="domain" description="PPIase FKBP-type" evidence="11">
    <location>
        <begin position="6"/>
        <end position="82"/>
    </location>
</feature>
<keyword evidence="5 9" id="KW-0697">Rotamase</keyword>
<dbReference type="Gene3D" id="3.10.50.40">
    <property type="match status" value="1"/>
</dbReference>
<evidence type="ECO:0000256" key="5">
    <source>
        <dbReference type="ARBA" id="ARBA00023110"/>
    </source>
</evidence>
<sequence>MKADINHVIRFHYRVFALPAGGEALESSFEREPLTVLLGHSGIIAGLERELIGKSSGDRFEVEIAAADAYGEVRPDFVQRVPKKFFREPAKLKPGMQTAVGTQQGPRLVTVKKVGMSVVDVDLNHPMAGKDLKFEVEVVEVREATPEELAHGHAHGPGGHQH</sequence>
<evidence type="ECO:0000256" key="9">
    <source>
        <dbReference type="PROSITE-ProRule" id="PRU00277"/>
    </source>
</evidence>
<evidence type="ECO:0000256" key="10">
    <source>
        <dbReference type="RuleBase" id="RU003915"/>
    </source>
</evidence>
<evidence type="ECO:0000256" key="7">
    <source>
        <dbReference type="ARBA" id="ARBA00023235"/>
    </source>
</evidence>
<evidence type="ECO:0000256" key="1">
    <source>
        <dbReference type="ARBA" id="ARBA00000971"/>
    </source>
</evidence>
<keyword evidence="7 9" id="KW-0413">Isomerase</keyword>
<comment type="subcellular location">
    <subcellularLocation>
        <location evidence="2">Cytoplasm</location>
    </subcellularLocation>
</comment>
<evidence type="ECO:0000313" key="12">
    <source>
        <dbReference type="EMBL" id="MCK7594039.1"/>
    </source>
</evidence>
<dbReference type="InterPro" id="IPR046357">
    <property type="entry name" value="PPIase_dom_sf"/>
</dbReference>
<proteinExistence type="inferred from homology"/>
<dbReference type="PANTHER" id="PTHR47861">
    <property type="entry name" value="FKBP-TYPE PEPTIDYL-PROLYL CIS-TRANS ISOMERASE SLYD"/>
    <property type="match status" value="1"/>
</dbReference>
<evidence type="ECO:0000259" key="11">
    <source>
        <dbReference type="PROSITE" id="PS50059"/>
    </source>
</evidence>
<keyword evidence="6" id="KW-0143">Chaperone</keyword>
<dbReference type="PANTHER" id="PTHR47861:SF3">
    <property type="entry name" value="FKBP-TYPE PEPTIDYL-PROLYL CIS-TRANS ISOMERASE SLYD"/>
    <property type="match status" value="1"/>
</dbReference>
<comment type="catalytic activity">
    <reaction evidence="1 9 10">
        <text>[protein]-peptidylproline (omega=180) = [protein]-peptidylproline (omega=0)</text>
        <dbReference type="Rhea" id="RHEA:16237"/>
        <dbReference type="Rhea" id="RHEA-COMP:10747"/>
        <dbReference type="Rhea" id="RHEA-COMP:10748"/>
        <dbReference type="ChEBI" id="CHEBI:83833"/>
        <dbReference type="ChEBI" id="CHEBI:83834"/>
        <dbReference type="EC" id="5.2.1.8"/>
    </reaction>
</comment>
<protein>
    <recommendedName>
        <fullName evidence="10">Peptidyl-prolyl cis-trans isomerase</fullName>
        <ecNumber evidence="10">5.2.1.8</ecNumber>
    </recommendedName>
</protein>
<gene>
    <name evidence="12" type="ORF">M0G41_10175</name>
</gene>
<accession>A0ABT0GHL7</accession>
<evidence type="ECO:0000313" key="13">
    <source>
        <dbReference type="Proteomes" id="UP001431449"/>
    </source>
</evidence>
<evidence type="ECO:0000256" key="3">
    <source>
        <dbReference type="ARBA" id="ARBA00006577"/>
    </source>
</evidence>
<evidence type="ECO:0000256" key="6">
    <source>
        <dbReference type="ARBA" id="ARBA00023186"/>
    </source>
</evidence>
<comment type="similarity">
    <text evidence="3 10">Belongs to the FKBP-type PPIase family.</text>
</comment>
<name>A0ABT0GHL7_9GAMM</name>